<feature type="region of interest" description="Disordered" evidence="1">
    <location>
        <begin position="225"/>
        <end position="250"/>
    </location>
</feature>
<protein>
    <submittedName>
        <fullName evidence="2">Chitinase 18-3</fullName>
    </submittedName>
</protein>
<feature type="compositionally biased region" description="Low complexity" evidence="1">
    <location>
        <begin position="1"/>
        <end position="12"/>
    </location>
</feature>
<name>A0A545VA68_9HYPO</name>
<feature type="region of interest" description="Disordered" evidence="1">
    <location>
        <begin position="265"/>
        <end position="325"/>
    </location>
</feature>
<feature type="compositionally biased region" description="Basic and acidic residues" evidence="1">
    <location>
        <begin position="266"/>
        <end position="304"/>
    </location>
</feature>
<feature type="compositionally biased region" description="Low complexity" evidence="1">
    <location>
        <begin position="48"/>
        <end position="73"/>
    </location>
</feature>
<reference evidence="2 3" key="1">
    <citation type="journal article" date="2019" name="Appl. Microbiol. Biotechnol.">
        <title>Genome sequence of Isaria javanica and comparative genome analysis insights into family S53 peptidase evolution in fungal entomopathogens.</title>
        <authorList>
            <person name="Lin R."/>
            <person name="Zhang X."/>
            <person name="Xin B."/>
            <person name="Zou M."/>
            <person name="Gao Y."/>
            <person name="Qin F."/>
            <person name="Hu Q."/>
            <person name="Xie B."/>
            <person name="Cheng X."/>
        </authorList>
    </citation>
    <scope>NUCLEOTIDE SEQUENCE [LARGE SCALE GENOMIC DNA]</scope>
    <source>
        <strain evidence="2 3">IJ1G</strain>
    </source>
</reference>
<feature type="region of interest" description="Disordered" evidence="1">
    <location>
        <begin position="168"/>
        <end position="201"/>
    </location>
</feature>
<dbReference type="AlphaFoldDB" id="A0A545VA68"/>
<gene>
    <name evidence="2" type="ORF">IF1G_02579</name>
</gene>
<keyword evidence="3" id="KW-1185">Reference proteome</keyword>
<evidence type="ECO:0000256" key="1">
    <source>
        <dbReference type="SAM" id="MobiDB-lite"/>
    </source>
</evidence>
<dbReference type="OrthoDB" id="1681166at2759"/>
<feature type="compositionally biased region" description="Pro residues" evidence="1">
    <location>
        <begin position="77"/>
        <end position="89"/>
    </location>
</feature>
<accession>A0A545VA68</accession>
<feature type="compositionally biased region" description="Low complexity" evidence="1">
    <location>
        <begin position="308"/>
        <end position="325"/>
    </location>
</feature>
<dbReference type="EMBL" id="SPUK01000003">
    <property type="protein sequence ID" value="TQV98499.1"/>
    <property type="molecule type" value="Genomic_DNA"/>
</dbReference>
<feature type="compositionally biased region" description="Polar residues" evidence="1">
    <location>
        <begin position="14"/>
        <end position="24"/>
    </location>
</feature>
<dbReference type="STRING" id="43265.A0A545VA68"/>
<feature type="compositionally biased region" description="Gly residues" evidence="1">
    <location>
        <begin position="191"/>
        <end position="200"/>
    </location>
</feature>
<proteinExistence type="predicted"/>
<dbReference type="Proteomes" id="UP000315783">
    <property type="component" value="Unassembled WGS sequence"/>
</dbReference>
<sequence length="325" mass="32711">MASPPADPDAASRTGLSPSRNSAPDAQRRPDPVQLSAADCSVGDDSGAVASSVALTAPAAAPADEHAAASSSSQVGQPPPPRPPPPLPFEPLFALLTNTTTGATVHPRVHYLFSDDDASIPTDDAAADAAAEHRSLVVDLTPTPAHDAWSVAYASSLGPEFAVTAAALSKQQSEGSSTTTSSSAAEPNTGGSSGGGGGTGHAAALMLHVEGVSRDPVDLRASAEAVNSAASLRSSASGGGGGGAGREDLETLADDFRRRMGILKKVVGEGEKRRAAVAQQHDDHDHDHDHDGNAGDSNEIHDPGMLRSRAASQSHDAAAATSISR</sequence>
<evidence type="ECO:0000313" key="2">
    <source>
        <dbReference type="EMBL" id="TQV98499.1"/>
    </source>
</evidence>
<organism evidence="2 3">
    <name type="scientific">Cordyceps javanica</name>
    <dbReference type="NCBI Taxonomy" id="43265"/>
    <lineage>
        <taxon>Eukaryota</taxon>
        <taxon>Fungi</taxon>
        <taxon>Dikarya</taxon>
        <taxon>Ascomycota</taxon>
        <taxon>Pezizomycotina</taxon>
        <taxon>Sordariomycetes</taxon>
        <taxon>Hypocreomycetidae</taxon>
        <taxon>Hypocreales</taxon>
        <taxon>Cordycipitaceae</taxon>
        <taxon>Cordyceps</taxon>
    </lineage>
</organism>
<comment type="caution">
    <text evidence="2">The sequence shown here is derived from an EMBL/GenBank/DDBJ whole genome shotgun (WGS) entry which is preliminary data.</text>
</comment>
<evidence type="ECO:0000313" key="3">
    <source>
        <dbReference type="Proteomes" id="UP000315783"/>
    </source>
</evidence>
<feature type="region of interest" description="Disordered" evidence="1">
    <location>
        <begin position="1"/>
        <end position="92"/>
    </location>
</feature>